<evidence type="ECO:0000313" key="14">
    <source>
        <dbReference type="Proteomes" id="UP000253941"/>
    </source>
</evidence>
<dbReference type="InterPro" id="IPR007696">
    <property type="entry name" value="DNA_mismatch_repair_MutS_core"/>
</dbReference>
<dbReference type="InterPro" id="IPR045076">
    <property type="entry name" value="MutS"/>
</dbReference>
<dbReference type="InterPro" id="IPR005748">
    <property type="entry name" value="DNA_mismatch_repair_MutS"/>
</dbReference>
<keyword evidence="14" id="KW-1185">Reference proteome</keyword>
<dbReference type="InterPro" id="IPR007860">
    <property type="entry name" value="DNA_mmatch_repair_MutS_con_dom"/>
</dbReference>
<evidence type="ECO:0000256" key="2">
    <source>
        <dbReference type="ARBA" id="ARBA00021982"/>
    </source>
</evidence>
<evidence type="ECO:0000313" key="13">
    <source>
        <dbReference type="EMBL" id="RDD60148.1"/>
    </source>
</evidence>
<comment type="function">
    <text evidence="8 9">This protein is involved in the repair of mismatches in DNA. It is possible that it carries out the mismatch recognition step. This protein has a weak ATPase activity.</text>
</comment>
<dbReference type="InterPro" id="IPR036187">
    <property type="entry name" value="DNA_mismatch_repair_MutS_sf"/>
</dbReference>
<comment type="caution">
    <text evidence="13">The sequence shown here is derived from an EMBL/GenBank/DDBJ whole genome shotgun (WGS) entry which is preliminary data.</text>
</comment>
<reference evidence="13 14" key="1">
    <citation type="submission" date="2018-07" db="EMBL/GenBank/DDBJ databases">
        <title>Venubactetium sediminum gen. nov., sp. nov., isolated from a marine solar saltern.</title>
        <authorList>
            <person name="Wang S."/>
        </authorList>
    </citation>
    <scope>NUCLEOTIDE SEQUENCE [LARGE SCALE GENOMIC DNA]</scope>
    <source>
        <strain evidence="13 14">WD2A32</strain>
    </source>
</reference>
<proteinExistence type="inferred from homology"/>
<dbReference type="CDD" id="cd03284">
    <property type="entry name" value="ABC_MutS1"/>
    <property type="match status" value="1"/>
</dbReference>
<dbReference type="Pfam" id="PF05192">
    <property type="entry name" value="MutS_III"/>
    <property type="match status" value="1"/>
</dbReference>
<comment type="similarity">
    <text evidence="1 9 10">Belongs to the DNA mismatch repair MutS family.</text>
</comment>
<dbReference type="SUPFAM" id="SSF55271">
    <property type="entry name" value="DNA repair protein MutS, domain I"/>
    <property type="match status" value="1"/>
</dbReference>
<dbReference type="FunFam" id="3.40.1170.10:FF:000001">
    <property type="entry name" value="DNA mismatch repair protein MutS"/>
    <property type="match status" value="1"/>
</dbReference>
<evidence type="ECO:0000256" key="11">
    <source>
        <dbReference type="SAM" id="MobiDB-lite"/>
    </source>
</evidence>
<sequence length="881" mass="94732">MMAQYLEVKRLHPECLLFYRMGDFYELFFDDAVKAAEALDITLTKRGQHQGEDIPMAGVPVHAAEAYLARLIRAGYKVAIGEQMEDPAAAKKRGGHKAVVKRDVVRVVTPGTLTEDELLDARAHNYLVALAEAGGGLGLAWVDVSTGDFQVQSADPGGLPAALARLSPGEILLPERLLQRESLWETLNQWKTVLSPLPSARFDSANAQKRLEEVYGVKALDAFGSFGRGELAACGALVDYVALTQKGSLPHLRPPRRIRPDAVMEIDTATRRNLELTQALTGGRQGSLLAAIDRTVSGPGARLLAQRLAAPLTDPAAIGARHDAVGYLVDGEGLRAELRERLRRTPDVERALSRLTVGRGGPRDLAALRDGLGQAAVLKGVLLGSDGGQPVEAPPELLQQAATDLGFHDTLVDRLTRALAPDLPALTRDGGFIAKGYTPELDELRGLRDESRRLIANLQAQYVQKTGVNALKIRHNNVLGYYVEVSPKQAETLQNDGTFIHRQTLASAVRYTTVELSELERKIASAGEKALAVEQQLFSDLVGEATARAAEIDLAARALAELDVAAGLAELAAVDGWCRPHVDDSTAFDIRQGRHPVVEQALRAEDAGPFVANDCDLGAESRLWLVTGPNMAGKSTFLRQNALIAVLAQMGSYVPAESAAIGVVDRLFSRVGAADDLARGRSTFMVEMVEAAAILNQAGPRALVILDEIGRGTATFDGLSIAWACVEHLHDMNRCRALFATHYHELTSLAGRLSSLTCHTMRVKEWQGEVVFLHEVGAGAADRSYGIHVAKLAGLPPAAVKRAEEVLETLEQGEQAGTLSRLADDLPLFAAVQAKPADTGAAETGPSEAEERLRAVNPDELTPKQALDLLYELRNLAKGEG</sequence>
<dbReference type="GO" id="GO:0005829">
    <property type="term" value="C:cytosol"/>
    <property type="evidence" value="ECO:0007669"/>
    <property type="project" value="TreeGrafter"/>
</dbReference>
<dbReference type="PANTHER" id="PTHR11361">
    <property type="entry name" value="DNA MISMATCH REPAIR PROTEIN MUTS FAMILY MEMBER"/>
    <property type="match status" value="1"/>
</dbReference>
<dbReference type="SUPFAM" id="SSF48334">
    <property type="entry name" value="DNA repair protein MutS, domain III"/>
    <property type="match status" value="1"/>
</dbReference>
<evidence type="ECO:0000256" key="5">
    <source>
        <dbReference type="ARBA" id="ARBA00022840"/>
    </source>
</evidence>
<keyword evidence="4 9" id="KW-0227">DNA damage</keyword>
<protein>
    <recommendedName>
        <fullName evidence="2 9">DNA mismatch repair protein MutS</fullName>
    </recommendedName>
</protein>
<dbReference type="Pfam" id="PF05188">
    <property type="entry name" value="MutS_II"/>
    <property type="match status" value="1"/>
</dbReference>
<dbReference type="InterPro" id="IPR000432">
    <property type="entry name" value="DNA_mismatch_repair_MutS_C"/>
</dbReference>
<keyword evidence="6 9" id="KW-0238">DNA-binding</keyword>
<name>A0A369T4I4_9PROT</name>
<evidence type="ECO:0000256" key="6">
    <source>
        <dbReference type="ARBA" id="ARBA00023125"/>
    </source>
</evidence>
<organism evidence="13 14">
    <name type="scientific">Ferruginivarius sediminum</name>
    <dbReference type="NCBI Taxonomy" id="2661937"/>
    <lineage>
        <taxon>Bacteria</taxon>
        <taxon>Pseudomonadati</taxon>
        <taxon>Pseudomonadota</taxon>
        <taxon>Alphaproteobacteria</taxon>
        <taxon>Rhodospirillales</taxon>
        <taxon>Rhodospirillaceae</taxon>
        <taxon>Ferruginivarius</taxon>
    </lineage>
</organism>
<dbReference type="PANTHER" id="PTHR11361:SF34">
    <property type="entry name" value="DNA MISMATCH REPAIR PROTEIN MSH1, MITOCHONDRIAL"/>
    <property type="match status" value="1"/>
</dbReference>
<dbReference type="InterPro" id="IPR017261">
    <property type="entry name" value="DNA_mismatch_repair_MutS/MSH"/>
</dbReference>
<dbReference type="InterPro" id="IPR007861">
    <property type="entry name" value="DNA_mismatch_repair_MutS_clamp"/>
</dbReference>
<dbReference type="FunFam" id="3.40.50.300:FF:000870">
    <property type="entry name" value="MutS protein homolog 4"/>
    <property type="match status" value="1"/>
</dbReference>
<evidence type="ECO:0000256" key="3">
    <source>
        <dbReference type="ARBA" id="ARBA00022741"/>
    </source>
</evidence>
<dbReference type="SUPFAM" id="SSF53150">
    <property type="entry name" value="DNA repair protein MutS, domain II"/>
    <property type="match status" value="1"/>
</dbReference>
<dbReference type="NCBIfam" id="NF003810">
    <property type="entry name" value="PRK05399.1"/>
    <property type="match status" value="1"/>
</dbReference>
<dbReference type="GO" id="GO:0140664">
    <property type="term" value="F:ATP-dependent DNA damage sensor activity"/>
    <property type="evidence" value="ECO:0007669"/>
    <property type="project" value="InterPro"/>
</dbReference>
<dbReference type="InterPro" id="IPR027417">
    <property type="entry name" value="P-loop_NTPase"/>
</dbReference>
<dbReference type="Pfam" id="PF01624">
    <property type="entry name" value="MutS_I"/>
    <property type="match status" value="1"/>
</dbReference>
<dbReference type="Gene3D" id="3.40.1170.10">
    <property type="entry name" value="DNA repair protein MutS, domain I"/>
    <property type="match status" value="1"/>
</dbReference>
<dbReference type="Gene3D" id="6.10.140.430">
    <property type="match status" value="1"/>
</dbReference>
<keyword evidence="5 9" id="KW-0067">ATP-binding</keyword>
<dbReference type="Gene3D" id="1.10.1420.10">
    <property type="match status" value="2"/>
</dbReference>
<evidence type="ECO:0000256" key="10">
    <source>
        <dbReference type="RuleBase" id="RU003756"/>
    </source>
</evidence>
<evidence type="ECO:0000259" key="12">
    <source>
        <dbReference type="PROSITE" id="PS00486"/>
    </source>
</evidence>
<gene>
    <name evidence="9" type="primary">mutS</name>
    <name evidence="13" type="ORF">DRB17_19530</name>
</gene>
<accession>A0A369T4I4</accession>
<dbReference type="SUPFAM" id="SSF52540">
    <property type="entry name" value="P-loop containing nucleoside triphosphate hydrolases"/>
    <property type="match status" value="1"/>
</dbReference>
<evidence type="ECO:0000256" key="1">
    <source>
        <dbReference type="ARBA" id="ARBA00006271"/>
    </source>
</evidence>
<keyword evidence="7 9" id="KW-0234">DNA repair</keyword>
<dbReference type="PROSITE" id="PS00486">
    <property type="entry name" value="DNA_MISMATCH_REPAIR_2"/>
    <property type="match status" value="1"/>
</dbReference>
<dbReference type="GO" id="GO:0003684">
    <property type="term" value="F:damaged DNA binding"/>
    <property type="evidence" value="ECO:0007669"/>
    <property type="project" value="UniProtKB-UniRule"/>
</dbReference>
<dbReference type="Pfam" id="PF05190">
    <property type="entry name" value="MutS_IV"/>
    <property type="match status" value="1"/>
</dbReference>
<dbReference type="GO" id="GO:0005524">
    <property type="term" value="F:ATP binding"/>
    <property type="evidence" value="ECO:0007669"/>
    <property type="project" value="UniProtKB-UniRule"/>
</dbReference>
<dbReference type="Gene3D" id="3.30.420.110">
    <property type="entry name" value="MutS, connector domain"/>
    <property type="match status" value="1"/>
</dbReference>
<feature type="domain" description="DNA mismatch repair proteins mutS family" evidence="12">
    <location>
        <begin position="702"/>
        <end position="718"/>
    </location>
</feature>
<evidence type="ECO:0000256" key="8">
    <source>
        <dbReference type="ARBA" id="ARBA00024647"/>
    </source>
</evidence>
<evidence type="ECO:0000256" key="4">
    <source>
        <dbReference type="ARBA" id="ARBA00022763"/>
    </source>
</evidence>
<feature type="region of interest" description="Disordered" evidence="11">
    <location>
        <begin position="835"/>
        <end position="859"/>
    </location>
</feature>
<dbReference type="HAMAP" id="MF_00096">
    <property type="entry name" value="MutS"/>
    <property type="match status" value="1"/>
</dbReference>
<dbReference type="AlphaFoldDB" id="A0A369T4I4"/>
<dbReference type="Gene3D" id="3.40.50.300">
    <property type="entry name" value="P-loop containing nucleotide triphosphate hydrolases"/>
    <property type="match status" value="1"/>
</dbReference>
<dbReference type="GO" id="GO:0030983">
    <property type="term" value="F:mismatched DNA binding"/>
    <property type="evidence" value="ECO:0007669"/>
    <property type="project" value="InterPro"/>
</dbReference>
<evidence type="ECO:0000256" key="9">
    <source>
        <dbReference type="HAMAP-Rule" id="MF_00096"/>
    </source>
</evidence>
<dbReference type="InterPro" id="IPR036678">
    <property type="entry name" value="MutS_con_dom_sf"/>
</dbReference>
<dbReference type="EMBL" id="QPMH01000040">
    <property type="protein sequence ID" value="RDD60148.1"/>
    <property type="molecule type" value="Genomic_DNA"/>
</dbReference>
<feature type="binding site" evidence="9">
    <location>
        <begin position="628"/>
        <end position="635"/>
    </location>
    <ligand>
        <name>ATP</name>
        <dbReference type="ChEBI" id="CHEBI:30616"/>
    </ligand>
</feature>
<dbReference type="NCBIfam" id="TIGR01070">
    <property type="entry name" value="mutS1"/>
    <property type="match status" value="1"/>
</dbReference>
<dbReference type="Pfam" id="PF00488">
    <property type="entry name" value="MutS_V"/>
    <property type="match status" value="1"/>
</dbReference>
<evidence type="ECO:0000256" key="7">
    <source>
        <dbReference type="ARBA" id="ARBA00023204"/>
    </source>
</evidence>
<dbReference type="PIRSF" id="PIRSF037677">
    <property type="entry name" value="DNA_mis_repair_Msh6"/>
    <property type="match status" value="1"/>
</dbReference>
<dbReference type="SMART" id="SM00533">
    <property type="entry name" value="MUTSd"/>
    <property type="match status" value="1"/>
</dbReference>
<dbReference type="SMART" id="SM00534">
    <property type="entry name" value="MUTSac"/>
    <property type="match status" value="1"/>
</dbReference>
<dbReference type="InterPro" id="IPR007695">
    <property type="entry name" value="DNA_mismatch_repair_MutS-lik_N"/>
</dbReference>
<dbReference type="GO" id="GO:0006298">
    <property type="term" value="P:mismatch repair"/>
    <property type="evidence" value="ECO:0007669"/>
    <property type="project" value="UniProtKB-UniRule"/>
</dbReference>
<dbReference type="Proteomes" id="UP000253941">
    <property type="component" value="Unassembled WGS sequence"/>
</dbReference>
<dbReference type="InterPro" id="IPR016151">
    <property type="entry name" value="DNA_mismatch_repair_MutS_N"/>
</dbReference>
<keyword evidence="3 9" id="KW-0547">Nucleotide-binding</keyword>